<accession>A0A0F8ZCD9</accession>
<name>A0A0F8ZCD9_9ZZZZ</name>
<comment type="caution">
    <text evidence="1">The sequence shown here is derived from an EMBL/GenBank/DDBJ whole genome shotgun (WGS) entry which is preliminary data.</text>
</comment>
<sequence>DGNYCKSNCRWTTPKINNRNRRNNHLETYSGKTQCLSAWTEESEINPSTFRHRIDRLGWPIEKALTTPVRKYKKRNK</sequence>
<gene>
    <name evidence="1" type="ORF">LCGC14_2712870</name>
</gene>
<protein>
    <submittedName>
        <fullName evidence="1">Uncharacterized protein</fullName>
    </submittedName>
</protein>
<dbReference type="AlphaFoldDB" id="A0A0F8ZCD9"/>
<organism evidence="1">
    <name type="scientific">marine sediment metagenome</name>
    <dbReference type="NCBI Taxonomy" id="412755"/>
    <lineage>
        <taxon>unclassified sequences</taxon>
        <taxon>metagenomes</taxon>
        <taxon>ecological metagenomes</taxon>
    </lineage>
</organism>
<evidence type="ECO:0000313" key="1">
    <source>
        <dbReference type="EMBL" id="KKK91447.1"/>
    </source>
</evidence>
<feature type="non-terminal residue" evidence="1">
    <location>
        <position position="1"/>
    </location>
</feature>
<proteinExistence type="predicted"/>
<dbReference type="EMBL" id="LAZR01048646">
    <property type="protein sequence ID" value="KKK91447.1"/>
    <property type="molecule type" value="Genomic_DNA"/>
</dbReference>
<reference evidence="1" key="1">
    <citation type="journal article" date="2015" name="Nature">
        <title>Complex archaea that bridge the gap between prokaryotes and eukaryotes.</title>
        <authorList>
            <person name="Spang A."/>
            <person name="Saw J.H."/>
            <person name="Jorgensen S.L."/>
            <person name="Zaremba-Niedzwiedzka K."/>
            <person name="Martijn J."/>
            <person name="Lind A.E."/>
            <person name="van Eijk R."/>
            <person name="Schleper C."/>
            <person name="Guy L."/>
            <person name="Ettema T.J."/>
        </authorList>
    </citation>
    <scope>NUCLEOTIDE SEQUENCE</scope>
</reference>